<dbReference type="InterPro" id="IPR041492">
    <property type="entry name" value="HAD_2"/>
</dbReference>
<evidence type="ECO:0000313" key="2">
    <source>
        <dbReference type="Proteomes" id="UP000176583"/>
    </source>
</evidence>
<dbReference type="PRINTS" id="PR00413">
    <property type="entry name" value="HADHALOGNASE"/>
</dbReference>
<name>A0A1F4UI34_UNCKA</name>
<dbReference type="InterPro" id="IPR006439">
    <property type="entry name" value="HAD-SF_hydro_IA"/>
</dbReference>
<dbReference type="InterPro" id="IPR036412">
    <property type="entry name" value="HAD-like_sf"/>
</dbReference>
<dbReference type="CDD" id="cd07505">
    <property type="entry name" value="HAD_BPGM-like"/>
    <property type="match status" value="1"/>
</dbReference>
<gene>
    <name evidence="1" type="ORF">A2V54_00430</name>
</gene>
<evidence type="ECO:0008006" key="3">
    <source>
        <dbReference type="Google" id="ProtNLM"/>
    </source>
</evidence>
<proteinExistence type="predicted"/>
<accession>A0A1F4UI34</accession>
<organism evidence="1 2">
    <name type="scientific">candidate division WWE3 bacterium RBG_19FT_COMBO_53_11</name>
    <dbReference type="NCBI Taxonomy" id="1802613"/>
    <lineage>
        <taxon>Bacteria</taxon>
        <taxon>Katanobacteria</taxon>
    </lineage>
</organism>
<dbReference type="SFLD" id="SFLDS00003">
    <property type="entry name" value="Haloacid_Dehalogenase"/>
    <property type="match status" value="1"/>
</dbReference>
<dbReference type="InterPro" id="IPR023214">
    <property type="entry name" value="HAD_sf"/>
</dbReference>
<dbReference type="Gene3D" id="1.10.150.240">
    <property type="entry name" value="Putative phosphatase, domain 2"/>
    <property type="match status" value="1"/>
</dbReference>
<dbReference type="Proteomes" id="UP000176583">
    <property type="component" value="Unassembled WGS sequence"/>
</dbReference>
<dbReference type="PANTHER" id="PTHR18901">
    <property type="entry name" value="2-DEOXYGLUCOSE-6-PHOSPHATE PHOSPHATASE 2"/>
    <property type="match status" value="1"/>
</dbReference>
<reference evidence="1 2" key="1">
    <citation type="journal article" date="2016" name="Nat. Commun.">
        <title>Thousands of microbial genomes shed light on interconnected biogeochemical processes in an aquifer system.</title>
        <authorList>
            <person name="Anantharaman K."/>
            <person name="Brown C.T."/>
            <person name="Hug L.A."/>
            <person name="Sharon I."/>
            <person name="Castelle C.J."/>
            <person name="Probst A.J."/>
            <person name="Thomas B.C."/>
            <person name="Singh A."/>
            <person name="Wilkins M.J."/>
            <person name="Karaoz U."/>
            <person name="Brodie E.L."/>
            <person name="Williams K.H."/>
            <person name="Hubbard S.S."/>
            <person name="Banfield J.F."/>
        </authorList>
    </citation>
    <scope>NUCLEOTIDE SEQUENCE [LARGE SCALE GENOMIC DNA]</scope>
</reference>
<sequence length="218" mass="24751">MKAVIFDLDGTLINNEWVYDQAYCVVLKSLDISCEQLNHTPGIGLEENWKRMIRDLNINQTSAELAKKTRDIYLQNISAIKLRDGARELIFHLKRRQTLTILATSTTREVATQVLHQIDAENLFDFTVFGDEVEHKKPAPDIFLKAMDKSEILPREAIVIEDSAAGVEAGKEAGAKVIALKTDWYTRDQLARADFIADNFDQILKLIKTEKTLDHLPV</sequence>
<evidence type="ECO:0000313" key="1">
    <source>
        <dbReference type="EMBL" id="OGC44621.1"/>
    </source>
</evidence>
<dbReference type="AlphaFoldDB" id="A0A1F4UI34"/>
<dbReference type="PANTHER" id="PTHR18901:SF38">
    <property type="entry name" value="PSEUDOURIDINE-5'-PHOSPHATASE"/>
    <property type="match status" value="1"/>
</dbReference>
<dbReference type="EMBL" id="MEUW01000013">
    <property type="protein sequence ID" value="OGC44621.1"/>
    <property type="molecule type" value="Genomic_DNA"/>
</dbReference>
<dbReference type="SFLD" id="SFLDG01129">
    <property type="entry name" value="C1.5:_HAD__Beta-PGM__Phosphata"/>
    <property type="match status" value="1"/>
</dbReference>
<protein>
    <recommendedName>
        <fullName evidence="3">FCP1 homology domain-containing protein</fullName>
    </recommendedName>
</protein>
<comment type="caution">
    <text evidence="1">The sequence shown here is derived from an EMBL/GenBank/DDBJ whole genome shotgun (WGS) entry which is preliminary data.</text>
</comment>
<dbReference type="Pfam" id="PF13419">
    <property type="entry name" value="HAD_2"/>
    <property type="match status" value="1"/>
</dbReference>
<dbReference type="InterPro" id="IPR023198">
    <property type="entry name" value="PGP-like_dom2"/>
</dbReference>
<dbReference type="NCBIfam" id="TIGR01509">
    <property type="entry name" value="HAD-SF-IA-v3"/>
    <property type="match status" value="1"/>
</dbReference>
<dbReference type="Gene3D" id="3.40.50.1000">
    <property type="entry name" value="HAD superfamily/HAD-like"/>
    <property type="match status" value="1"/>
</dbReference>
<dbReference type="SUPFAM" id="SSF56784">
    <property type="entry name" value="HAD-like"/>
    <property type="match status" value="1"/>
</dbReference>
<dbReference type="STRING" id="1802613.A2V54_00430"/>
<dbReference type="SFLD" id="SFLDG01135">
    <property type="entry name" value="C1.5.6:_HAD__Beta-PGM__Phospha"/>
    <property type="match status" value="1"/>
</dbReference>